<dbReference type="GO" id="GO:0007165">
    <property type="term" value="P:signal transduction"/>
    <property type="evidence" value="ECO:0007669"/>
    <property type="project" value="InterPro"/>
</dbReference>
<keyword evidence="3" id="KW-1185">Reference proteome</keyword>
<dbReference type="Pfam" id="PF00531">
    <property type="entry name" value="Death"/>
    <property type="match status" value="1"/>
</dbReference>
<dbReference type="CDD" id="cd08317">
    <property type="entry name" value="Death_ank"/>
    <property type="match status" value="1"/>
</dbReference>
<dbReference type="AlphaFoldDB" id="A0AAV8X4G4"/>
<comment type="caution">
    <text evidence="2">The sequence shown here is derived from an EMBL/GenBank/DDBJ whole genome shotgun (WGS) entry which is preliminary data.</text>
</comment>
<dbReference type="InterPro" id="IPR000488">
    <property type="entry name" value="Death_dom"/>
</dbReference>
<accession>A0AAV8X4G4</accession>
<dbReference type="PROSITE" id="PS50017">
    <property type="entry name" value="DEATH_DOMAIN"/>
    <property type="match status" value="1"/>
</dbReference>
<gene>
    <name evidence="2" type="ORF">NQ314_013877</name>
</gene>
<evidence type="ECO:0000313" key="3">
    <source>
        <dbReference type="Proteomes" id="UP001162156"/>
    </source>
</evidence>
<name>A0AAV8X4G4_9CUCU</name>
<sequence>MSNLLGEDWVPLANQLGLTTSEINVIKSEYPDSVAKQAQSMLRMWLSQSGNKAQTNTLENALRRIGREDIIPQCLNVDHTGQTITRIKQEEIGKYRLKKDIDIIDKEVVTRDDIGDQRVIADKKQEGKFSVCFIYFTCFYF</sequence>
<evidence type="ECO:0000313" key="2">
    <source>
        <dbReference type="EMBL" id="KAJ8933665.1"/>
    </source>
</evidence>
<protein>
    <recommendedName>
        <fullName evidence="1">Death domain-containing protein</fullName>
    </recommendedName>
</protein>
<evidence type="ECO:0000259" key="1">
    <source>
        <dbReference type="PROSITE" id="PS50017"/>
    </source>
</evidence>
<dbReference type="EMBL" id="JANEYF010003827">
    <property type="protein sequence ID" value="KAJ8933665.1"/>
    <property type="molecule type" value="Genomic_DNA"/>
</dbReference>
<reference evidence="2" key="1">
    <citation type="journal article" date="2023" name="Insect Mol. Biol.">
        <title>Genome sequencing provides insights into the evolution of gene families encoding plant cell wall-degrading enzymes in longhorned beetles.</title>
        <authorList>
            <person name="Shin N.R."/>
            <person name="Okamura Y."/>
            <person name="Kirsch R."/>
            <person name="Pauchet Y."/>
        </authorList>
    </citation>
    <scope>NUCLEOTIDE SEQUENCE</scope>
    <source>
        <strain evidence="2">RBIC_L_NR</strain>
    </source>
</reference>
<dbReference type="Proteomes" id="UP001162156">
    <property type="component" value="Unassembled WGS sequence"/>
</dbReference>
<dbReference type="InterPro" id="IPR011029">
    <property type="entry name" value="DEATH-like_dom_sf"/>
</dbReference>
<dbReference type="Gene3D" id="1.10.533.10">
    <property type="entry name" value="Death Domain, Fas"/>
    <property type="match status" value="1"/>
</dbReference>
<organism evidence="2 3">
    <name type="scientific">Rhamnusium bicolor</name>
    <dbReference type="NCBI Taxonomy" id="1586634"/>
    <lineage>
        <taxon>Eukaryota</taxon>
        <taxon>Metazoa</taxon>
        <taxon>Ecdysozoa</taxon>
        <taxon>Arthropoda</taxon>
        <taxon>Hexapoda</taxon>
        <taxon>Insecta</taxon>
        <taxon>Pterygota</taxon>
        <taxon>Neoptera</taxon>
        <taxon>Endopterygota</taxon>
        <taxon>Coleoptera</taxon>
        <taxon>Polyphaga</taxon>
        <taxon>Cucujiformia</taxon>
        <taxon>Chrysomeloidea</taxon>
        <taxon>Cerambycidae</taxon>
        <taxon>Lepturinae</taxon>
        <taxon>Rhagiini</taxon>
        <taxon>Rhamnusium</taxon>
    </lineage>
</organism>
<proteinExistence type="predicted"/>
<feature type="domain" description="Death" evidence="1">
    <location>
        <begin position="1"/>
        <end position="71"/>
    </location>
</feature>
<dbReference type="SUPFAM" id="SSF47986">
    <property type="entry name" value="DEATH domain"/>
    <property type="match status" value="1"/>
</dbReference>